<evidence type="ECO:0000256" key="1">
    <source>
        <dbReference type="SAM" id="SignalP"/>
    </source>
</evidence>
<protein>
    <submittedName>
        <fullName evidence="4">Glutamyl-tRNA(Gln) amidotransferase subunit A</fullName>
    </submittedName>
</protein>
<keyword evidence="4" id="KW-0808">Transferase</keyword>
<dbReference type="SUPFAM" id="SSF75304">
    <property type="entry name" value="Amidase signature (AS) enzymes"/>
    <property type="match status" value="1"/>
</dbReference>
<dbReference type="Proteomes" id="UP000605986">
    <property type="component" value="Unassembled WGS sequence"/>
</dbReference>
<feature type="domain" description="Amidase" evidence="2">
    <location>
        <begin position="185"/>
        <end position="352"/>
    </location>
</feature>
<keyword evidence="5" id="KW-1185">Reference proteome</keyword>
<dbReference type="AlphaFoldDB" id="A0A8H4JPF8"/>
<dbReference type="Gene3D" id="3.90.1300.10">
    <property type="entry name" value="Amidase signature (AS) domain"/>
    <property type="match status" value="1"/>
</dbReference>
<feature type="domain" description="Scytalone dehydratase-like protein Arp1 N-terminal" evidence="3">
    <location>
        <begin position="46"/>
        <end position="106"/>
    </location>
</feature>
<evidence type="ECO:0000259" key="2">
    <source>
        <dbReference type="Pfam" id="PF01425"/>
    </source>
</evidence>
<feature type="signal peptide" evidence="1">
    <location>
        <begin position="1"/>
        <end position="18"/>
    </location>
</feature>
<comment type="caution">
    <text evidence="4">The sequence shown here is derived from an EMBL/GenBank/DDBJ whole genome shotgun (WGS) entry which is preliminary data.</text>
</comment>
<accession>A0A8H4JPF8</accession>
<proteinExistence type="predicted"/>
<keyword evidence="1" id="KW-0732">Signal</keyword>
<evidence type="ECO:0000259" key="3">
    <source>
        <dbReference type="Pfam" id="PF26053"/>
    </source>
</evidence>
<reference evidence="4" key="1">
    <citation type="submission" date="2020-01" db="EMBL/GenBank/DDBJ databases">
        <title>Identification and distribution of gene clusters putatively required for synthesis of sphingolipid metabolism inhibitors in phylogenetically diverse species of the filamentous fungus Fusarium.</title>
        <authorList>
            <person name="Kim H.-S."/>
            <person name="Busman M."/>
            <person name="Brown D.W."/>
            <person name="Divon H."/>
            <person name="Uhlig S."/>
            <person name="Proctor R.H."/>
        </authorList>
    </citation>
    <scope>NUCLEOTIDE SEQUENCE</scope>
    <source>
        <strain evidence="4">NRRL 53441</strain>
    </source>
</reference>
<organism evidence="4 5">
    <name type="scientific">Fusarium austroafricanum</name>
    <dbReference type="NCBI Taxonomy" id="2364996"/>
    <lineage>
        <taxon>Eukaryota</taxon>
        <taxon>Fungi</taxon>
        <taxon>Dikarya</taxon>
        <taxon>Ascomycota</taxon>
        <taxon>Pezizomycotina</taxon>
        <taxon>Sordariomycetes</taxon>
        <taxon>Hypocreomycetidae</taxon>
        <taxon>Hypocreales</taxon>
        <taxon>Nectriaceae</taxon>
        <taxon>Fusarium</taxon>
        <taxon>Fusarium concolor species complex</taxon>
    </lineage>
</organism>
<dbReference type="Pfam" id="PF01425">
    <property type="entry name" value="Amidase"/>
    <property type="match status" value="1"/>
</dbReference>
<dbReference type="Pfam" id="PF26053">
    <property type="entry name" value="DUF8016"/>
    <property type="match status" value="1"/>
</dbReference>
<sequence>MAFSTLALGVFYLVTASASSVSRQIQLGDHEYFVPPNPTWKLDLWNTSAEHGEFTPLTVVKLNQTANGERVASALGEYEKDDVWTKSFTQALYIKSDKDAKFKSDEYNVSAVYTGKESVPAGPYFVHRYTGNVYQAYRLYVDTDRSFIQLSTTTLLAPIIPSALPVFPPEVSPLPSHHVSTSPPPEKPLFGLRLAVKDLYDLKGVKTSGGNRALYEMSKVKTKTAVAVQKLIDAGAIVIGKNKLSEFAFAGPYVTEHIDYLLPFNPRGDGYSSPGDSSGGSAASIASYAWLDASMGSDTGGSIRGPAAHNAVHGNRPTQDTVNLTGALPLSSTMDTSGIIARDPTIWSKFNRVLYADTIKEYSGMPSEILLDSGIEEAVSEIQEQYPKAAKAVINFLNILSELLSANATKFSADEAWNKSTPKAFGDLPIADIVDNVYSNLTQYEQWTDFGKDYVEEYMSFHDGAFPHMVPGTREGWLRANKTMTEETHQDYLAYKKGVEKWVTSEVLVADNKTCSNAVYLILSIKCPSYKPDVSKDGANPYIAELLQASAEQKSLIAKLNATVSCNSTLGTEETCEEALEAEKSGSASESGPVGVGRLASVAGLPDYAVSLGMYDLGSFSNSTLQKETVPLAINIVSGKGCDFVILDIVEALHKEGVVRLSKDAEMLDYHRKVVASHLGIVYIFISQRIHASTNDS</sequence>
<dbReference type="InterPro" id="IPR036928">
    <property type="entry name" value="AS_sf"/>
</dbReference>
<feature type="chain" id="PRO_5034730092" evidence="1">
    <location>
        <begin position="19"/>
        <end position="697"/>
    </location>
</feature>
<gene>
    <name evidence="4" type="ORF">F53441_13569</name>
</gene>
<evidence type="ECO:0000313" key="5">
    <source>
        <dbReference type="Proteomes" id="UP000605986"/>
    </source>
</evidence>
<dbReference type="PANTHER" id="PTHR46310">
    <property type="entry name" value="AMIDASE 1"/>
    <property type="match status" value="1"/>
</dbReference>
<name>A0A8H4JPF8_9HYPO</name>
<dbReference type="InterPro" id="IPR058329">
    <property type="entry name" value="Arp1_N"/>
</dbReference>
<dbReference type="PANTHER" id="PTHR46310:SF7">
    <property type="entry name" value="AMIDASE 1"/>
    <property type="match status" value="1"/>
</dbReference>
<dbReference type="EMBL" id="JAADJG010000865">
    <property type="protein sequence ID" value="KAF4435214.1"/>
    <property type="molecule type" value="Genomic_DNA"/>
</dbReference>
<dbReference type="GO" id="GO:0016740">
    <property type="term" value="F:transferase activity"/>
    <property type="evidence" value="ECO:0007669"/>
    <property type="project" value="UniProtKB-KW"/>
</dbReference>
<dbReference type="InterPro" id="IPR023631">
    <property type="entry name" value="Amidase_dom"/>
</dbReference>
<dbReference type="OrthoDB" id="5423360at2759"/>
<evidence type="ECO:0000313" key="4">
    <source>
        <dbReference type="EMBL" id="KAF4435214.1"/>
    </source>
</evidence>